<name>A0ABT5F911_9GAMM</name>
<reference evidence="1 2" key="1">
    <citation type="submission" date="2023-01" db="EMBL/GenBank/DDBJ databases">
        <title>Psychrosphaera sp. nov., isolated from marine algae.</title>
        <authorList>
            <person name="Bayburt H."/>
            <person name="Choi B.J."/>
            <person name="Kim J.M."/>
            <person name="Choi D.G."/>
            <person name="Jeon C.O."/>
        </authorList>
    </citation>
    <scope>NUCLEOTIDE SEQUENCE [LARGE SCALE GENOMIC DNA]</scope>
    <source>
        <strain evidence="1 2">G1-22</strain>
    </source>
</reference>
<gene>
    <name evidence="1" type="ORF">PN838_03180</name>
</gene>
<comment type="caution">
    <text evidence="1">The sequence shown here is derived from an EMBL/GenBank/DDBJ whole genome shotgun (WGS) entry which is preliminary data.</text>
</comment>
<accession>A0ABT5F911</accession>
<dbReference type="RefSeq" id="WP_272179747.1">
    <property type="nucleotide sequence ID" value="NZ_JAQOMS010000002.1"/>
</dbReference>
<organism evidence="1 2">
    <name type="scientific">Psychrosphaera algicola</name>
    <dbReference type="NCBI Taxonomy" id="3023714"/>
    <lineage>
        <taxon>Bacteria</taxon>
        <taxon>Pseudomonadati</taxon>
        <taxon>Pseudomonadota</taxon>
        <taxon>Gammaproteobacteria</taxon>
        <taxon>Alteromonadales</taxon>
        <taxon>Pseudoalteromonadaceae</taxon>
        <taxon>Psychrosphaera</taxon>
    </lineage>
</organism>
<protein>
    <recommendedName>
        <fullName evidence="3">DUF4279 domain-containing protein</fullName>
    </recommendedName>
</protein>
<keyword evidence="2" id="KW-1185">Reference proteome</keyword>
<evidence type="ECO:0000313" key="1">
    <source>
        <dbReference type="EMBL" id="MDC2888008.1"/>
    </source>
</evidence>
<evidence type="ECO:0008006" key="3">
    <source>
        <dbReference type="Google" id="ProtNLM"/>
    </source>
</evidence>
<proteinExistence type="predicted"/>
<evidence type="ECO:0000313" key="2">
    <source>
        <dbReference type="Proteomes" id="UP001528411"/>
    </source>
</evidence>
<sequence length="143" mass="16166">MPDYKFRVSLKISHPQVDAKTISDTLSLSPTISHDTGDLRVTKNGRLLGGSYEDMFWNLDLCDGKRIDAEEVLFEEFIAQKNAELEKHKDFFNKLRSTGGVIEYFVGWFSVDSINMSIYLDPPLLKNTADLGIAIVLCAYPED</sequence>
<dbReference type="EMBL" id="JAQOMS010000002">
    <property type="protein sequence ID" value="MDC2888008.1"/>
    <property type="molecule type" value="Genomic_DNA"/>
</dbReference>
<dbReference type="Proteomes" id="UP001528411">
    <property type="component" value="Unassembled WGS sequence"/>
</dbReference>